<feature type="compositionally biased region" description="Basic residues" evidence="1">
    <location>
        <begin position="96"/>
        <end position="113"/>
    </location>
</feature>
<reference evidence="2" key="1">
    <citation type="submission" date="2018-11" db="EMBL/GenBank/DDBJ databases">
        <authorList>
            <person name="Alioto T."/>
            <person name="Alioto T."/>
        </authorList>
    </citation>
    <scope>NUCLEOTIDE SEQUENCE</scope>
</reference>
<proteinExistence type="predicted"/>
<sequence>MGKFKKKSEKTLQLERKRKRESLVDSIKGGQQNSMASEPGPEKYSNKVSTTKQQVPVSTKQQQNMKKPFEVTQLGPSKSLPAKTGPDKQPDPSKPHTAKTKPHKRRGPSKPRLAKKEANEQPGPSKPHAAKKKPHKQRGPSKPSLAKKEADEQPGPSKPIAAKTKPDKQRGPSKLCPAKKEPHEQPGPSKPHAAVMGCHVANKTNTVKVDNFIIGTRRIQYNEINALQNIINTIIIICQYLY</sequence>
<evidence type="ECO:0000313" key="3">
    <source>
        <dbReference type="Proteomes" id="UP000596742"/>
    </source>
</evidence>
<evidence type="ECO:0000313" key="2">
    <source>
        <dbReference type="EMBL" id="VDI26541.1"/>
    </source>
</evidence>
<name>A0A8B6DX07_MYTGA</name>
<feature type="compositionally biased region" description="Basic residues" evidence="1">
    <location>
        <begin position="128"/>
        <end position="139"/>
    </location>
</feature>
<feature type="compositionally biased region" description="Basic and acidic residues" evidence="1">
    <location>
        <begin position="85"/>
        <end position="94"/>
    </location>
</feature>
<evidence type="ECO:0000256" key="1">
    <source>
        <dbReference type="SAM" id="MobiDB-lite"/>
    </source>
</evidence>
<organism evidence="2 3">
    <name type="scientific">Mytilus galloprovincialis</name>
    <name type="common">Mediterranean mussel</name>
    <dbReference type="NCBI Taxonomy" id="29158"/>
    <lineage>
        <taxon>Eukaryota</taxon>
        <taxon>Metazoa</taxon>
        <taxon>Spiralia</taxon>
        <taxon>Lophotrochozoa</taxon>
        <taxon>Mollusca</taxon>
        <taxon>Bivalvia</taxon>
        <taxon>Autobranchia</taxon>
        <taxon>Pteriomorphia</taxon>
        <taxon>Mytilida</taxon>
        <taxon>Mytiloidea</taxon>
        <taxon>Mytilidae</taxon>
        <taxon>Mytilinae</taxon>
        <taxon>Mytilus</taxon>
    </lineage>
</organism>
<dbReference type="Proteomes" id="UP000596742">
    <property type="component" value="Unassembled WGS sequence"/>
</dbReference>
<dbReference type="AlphaFoldDB" id="A0A8B6DX07"/>
<keyword evidence="3" id="KW-1185">Reference proteome</keyword>
<dbReference type="OrthoDB" id="6158093at2759"/>
<protein>
    <submittedName>
        <fullName evidence="2">Uncharacterized protein</fullName>
    </submittedName>
</protein>
<comment type="caution">
    <text evidence="2">The sequence shown here is derived from an EMBL/GenBank/DDBJ whole genome shotgun (WGS) entry which is preliminary data.</text>
</comment>
<dbReference type="EMBL" id="UYJE01004258">
    <property type="protein sequence ID" value="VDI26541.1"/>
    <property type="molecule type" value="Genomic_DNA"/>
</dbReference>
<feature type="compositionally biased region" description="Polar residues" evidence="1">
    <location>
        <begin position="46"/>
        <end position="65"/>
    </location>
</feature>
<feature type="region of interest" description="Disordered" evidence="1">
    <location>
        <begin position="1"/>
        <end position="191"/>
    </location>
</feature>
<accession>A0A8B6DX07</accession>
<gene>
    <name evidence="2" type="ORF">MGAL_10B031904</name>
</gene>